<comment type="catalytic activity">
    <reaction evidence="11">
        <text>fluoride(in) = fluoride(out)</text>
        <dbReference type="Rhea" id="RHEA:76159"/>
        <dbReference type="ChEBI" id="CHEBI:17051"/>
    </reaction>
    <physiologicalReaction direction="left-to-right" evidence="11">
        <dbReference type="Rhea" id="RHEA:76160"/>
    </physiologicalReaction>
</comment>
<dbReference type="AlphaFoldDB" id="A0A849AFV9"/>
<evidence type="ECO:0000256" key="1">
    <source>
        <dbReference type="ARBA" id="ARBA00004651"/>
    </source>
</evidence>
<dbReference type="Pfam" id="PF02537">
    <property type="entry name" value="CRCB"/>
    <property type="match status" value="1"/>
</dbReference>
<organism evidence="14 15">
    <name type="scientific">Nakamurella aerolata</name>
    <dbReference type="NCBI Taxonomy" id="1656892"/>
    <lineage>
        <taxon>Bacteria</taxon>
        <taxon>Bacillati</taxon>
        <taxon>Actinomycetota</taxon>
        <taxon>Actinomycetes</taxon>
        <taxon>Nakamurellales</taxon>
        <taxon>Nakamurellaceae</taxon>
        <taxon>Nakamurella</taxon>
    </lineage>
</organism>
<dbReference type="RefSeq" id="WP_171199356.1">
    <property type="nucleotide sequence ID" value="NZ_JABEND010000003.1"/>
</dbReference>
<evidence type="ECO:0000313" key="14">
    <source>
        <dbReference type="EMBL" id="NNG35712.1"/>
    </source>
</evidence>
<evidence type="ECO:0000256" key="10">
    <source>
        <dbReference type="ARBA" id="ARBA00035120"/>
    </source>
</evidence>
<dbReference type="EMBL" id="JABEND010000003">
    <property type="protein sequence ID" value="NNG35712.1"/>
    <property type="molecule type" value="Genomic_DNA"/>
</dbReference>
<evidence type="ECO:0000313" key="15">
    <source>
        <dbReference type="Proteomes" id="UP000562984"/>
    </source>
</evidence>
<dbReference type="GO" id="GO:0046872">
    <property type="term" value="F:metal ion binding"/>
    <property type="evidence" value="ECO:0007669"/>
    <property type="project" value="UniProtKB-KW"/>
</dbReference>
<reference evidence="14 15" key="1">
    <citation type="submission" date="2020-05" db="EMBL/GenBank/DDBJ databases">
        <title>Nakamurella sp. DB0629 isolated from air conditioner.</title>
        <authorList>
            <person name="Kim D.H."/>
            <person name="Kim D.-U."/>
        </authorList>
    </citation>
    <scope>NUCLEOTIDE SEQUENCE [LARGE SCALE GENOMIC DNA]</scope>
    <source>
        <strain evidence="14 15">DB0629</strain>
    </source>
</reference>
<comment type="function">
    <text evidence="12 13">Fluoride-specific ion channel. Important for reducing fluoride concentration in the cell, thus reducing its toxicity.</text>
</comment>
<protein>
    <recommendedName>
        <fullName evidence="13">Fluoride-specific ion channel FluC</fullName>
    </recommendedName>
</protein>
<feature type="transmembrane region" description="Helical" evidence="13">
    <location>
        <begin position="6"/>
        <end position="24"/>
    </location>
</feature>
<dbReference type="GO" id="GO:0005886">
    <property type="term" value="C:plasma membrane"/>
    <property type="evidence" value="ECO:0007669"/>
    <property type="project" value="UniProtKB-SubCell"/>
</dbReference>
<evidence type="ECO:0000256" key="6">
    <source>
        <dbReference type="ARBA" id="ARBA00022989"/>
    </source>
</evidence>
<sequence length="129" mass="13005">MNQPWALLAAALAGGAGAALRFAVDSALNTLRRTDFPIATSLVNLTGSLLLGLLTGVALGHGNSPAWLTIAGGGLLGGYTTFSAAAVESVRLLEQRRYRAGALTSLGMLIAGVLAAGAGLLVGYWLRAA</sequence>
<evidence type="ECO:0000256" key="13">
    <source>
        <dbReference type="HAMAP-Rule" id="MF_00454"/>
    </source>
</evidence>
<evidence type="ECO:0000256" key="11">
    <source>
        <dbReference type="ARBA" id="ARBA00035585"/>
    </source>
</evidence>
<evidence type="ECO:0000256" key="4">
    <source>
        <dbReference type="ARBA" id="ARBA00022692"/>
    </source>
</evidence>
<comment type="similarity">
    <text evidence="10 13">Belongs to the fluoride channel Fluc/FEX (TC 1.A.43) family.</text>
</comment>
<dbReference type="HAMAP" id="MF_00454">
    <property type="entry name" value="FluC"/>
    <property type="match status" value="1"/>
</dbReference>
<keyword evidence="6 13" id="KW-1133">Transmembrane helix</keyword>
<dbReference type="PANTHER" id="PTHR28259:SF16">
    <property type="entry name" value="FLUORIDE-SPECIFIC ION CHANNEL FLUC 2"/>
    <property type="match status" value="1"/>
</dbReference>
<evidence type="ECO:0000256" key="5">
    <source>
        <dbReference type="ARBA" id="ARBA00022723"/>
    </source>
</evidence>
<feature type="binding site" evidence="13">
    <location>
        <position position="77"/>
    </location>
    <ligand>
        <name>Na(+)</name>
        <dbReference type="ChEBI" id="CHEBI:29101"/>
        <note>structural</note>
    </ligand>
</feature>
<dbReference type="GO" id="GO:0140114">
    <property type="term" value="P:cellular detoxification of fluoride"/>
    <property type="evidence" value="ECO:0007669"/>
    <property type="project" value="UniProtKB-UniRule"/>
</dbReference>
<keyword evidence="15" id="KW-1185">Reference proteome</keyword>
<keyword evidence="9 13" id="KW-0407">Ion channel</keyword>
<proteinExistence type="inferred from homology"/>
<dbReference type="Proteomes" id="UP000562984">
    <property type="component" value="Unassembled WGS sequence"/>
</dbReference>
<evidence type="ECO:0000256" key="2">
    <source>
        <dbReference type="ARBA" id="ARBA00022448"/>
    </source>
</evidence>
<name>A0A849AFV9_9ACTN</name>
<feature type="binding site" evidence="13">
    <location>
        <position position="80"/>
    </location>
    <ligand>
        <name>Na(+)</name>
        <dbReference type="ChEBI" id="CHEBI:29101"/>
        <note>structural</note>
    </ligand>
</feature>
<keyword evidence="5 13" id="KW-0479">Metal-binding</keyword>
<dbReference type="InterPro" id="IPR003691">
    <property type="entry name" value="FluC"/>
</dbReference>
<keyword evidence="3 13" id="KW-1003">Cell membrane</keyword>
<keyword evidence="8 13" id="KW-0472">Membrane</keyword>
<keyword evidence="2 13" id="KW-0813">Transport</keyword>
<evidence type="ECO:0000256" key="7">
    <source>
        <dbReference type="ARBA" id="ARBA00023065"/>
    </source>
</evidence>
<accession>A0A849AFV9</accession>
<dbReference type="PANTHER" id="PTHR28259">
    <property type="entry name" value="FLUORIDE EXPORT PROTEIN 1-RELATED"/>
    <property type="match status" value="1"/>
</dbReference>
<evidence type="ECO:0000256" key="8">
    <source>
        <dbReference type="ARBA" id="ARBA00023136"/>
    </source>
</evidence>
<keyword evidence="7 13" id="KW-0406">Ion transport</keyword>
<evidence type="ECO:0000256" key="12">
    <source>
        <dbReference type="ARBA" id="ARBA00049940"/>
    </source>
</evidence>
<evidence type="ECO:0000256" key="9">
    <source>
        <dbReference type="ARBA" id="ARBA00023303"/>
    </source>
</evidence>
<keyword evidence="4 13" id="KW-0812">Transmembrane</keyword>
<comment type="activity regulation">
    <text evidence="13">Na(+) is not transported, but it plays an essential structural role and its presence is essential for fluoride channel function.</text>
</comment>
<comment type="caution">
    <text evidence="14">The sequence shown here is derived from an EMBL/GenBank/DDBJ whole genome shotgun (WGS) entry which is preliminary data.</text>
</comment>
<feature type="transmembrane region" description="Helical" evidence="13">
    <location>
        <begin position="66"/>
        <end position="90"/>
    </location>
</feature>
<keyword evidence="13" id="KW-0915">Sodium</keyword>
<dbReference type="GO" id="GO:0062054">
    <property type="term" value="F:fluoride channel activity"/>
    <property type="evidence" value="ECO:0007669"/>
    <property type="project" value="UniProtKB-UniRule"/>
</dbReference>
<feature type="transmembrane region" description="Helical" evidence="13">
    <location>
        <begin position="36"/>
        <end position="60"/>
    </location>
</feature>
<feature type="transmembrane region" description="Helical" evidence="13">
    <location>
        <begin position="102"/>
        <end position="126"/>
    </location>
</feature>
<gene>
    <name evidence="13" type="primary">fluC</name>
    <name evidence="13" type="synonym">crcB</name>
    <name evidence="14" type="ORF">HKD39_08305</name>
</gene>
<comment type="subcellular location">
    <subcellularLocation>
        <location evidence="1 13">Cell membrane</location>
        <topology evidence="1 13">Multi-pass membrane protein</topology>
    </subcellularLocation>
</comment>
<evidence type="ECO:0000256" key="3">
    <source>
        <dbReference type="ARBA" id="ARBA00022475"/>
    </source>
</evidence>